<keyword evidence="4" id="KW-1185">Reference proteome</keyword>
<organism evidence="3 4">
    <name type="scientific">Blastocystis sp. subtype 1 (strain ATCC 50177 / NandII)</name>
    <dbReference type="NCBI Taxonomy" id="478820"/>
    <lineage>
        <taxon>Eukaryota</taxon>
        <taxon>Sar</taxon>
        <taxon>Stramenopiles</taxon>
        <taxon>Bigyra</taxon>
        <taxon>Opalozoa</taxon>
        <taxon>Opalinata</taxon>
        <taxon>Blastocystidae</taxon>
        <taxon>Blastocystis</taxon>
    </lineage>
</organism>
<dbReference type="EMBL" id="LXWW01000033">
    <property type="protein sequence ID" value="OAO17391.1"/>
    <property type="molecule type" value="Genomic_DNA"/>
</dbReference>
<feature type="transmembrane region" description="Helical" evidence="2">
    <location>
        <begin position="108"/>
        <end position="139"/>
    </location>
</feature>
<keyword evidence="2" id="KW-1133">Transmembrane helix</keyword>
<comment type="caution">
    <text evidence="3">The sequence shown here is derived from an EMBL/GenBank/DDBJ whole genome shotgun (WGS) entry which is preliminary data.</text>
</comment>
<evidence type="ECO:0000256" key="2">
    <source>
        <dbReference type="SAM" id="Phobius"/>
    </source>
</evidence>
<name>A0A196SM86_BLAHN</name>
<keyword evidence="2" id="KW-0812">Transmembrane</keyword>
<feature type="transmembrane region" description="Helical" evidence="2">
    <location>
        <begin position="173"/>
        <end position="197"/>
    </location>
</feature>
<reference evidence="3 4" key="1">
    <citation type="submission" date="2016-05" db="EMBL/GenBank/DDBJ databases">
        <title>Nuclear genome of Blastocystis sp. subtype 1 NandII.</title>
        <authorList>
            <person name="Gentekaki E."/>
            <person name="Curtis B."/>
            <person name="Stairs C."/>
            <person name="Eme L."/>
            <person name="Herman E."/>
            <person name="Klimes V."/>
            <person name="Arias M.C."/>
            <person name="Elias M."/>
            <person name="Hilliou F."/>
            <person name="Klute M."/>
            <person name="Malik S.-B."/>
            <person name="Pightling A."/>
            <person name="Rachubinski R."/>
            <person name="Salas D."/>
            <person name="Schlacht A."/>
            <person name="Suga H."/>
            <person name="Archibald J."/>
            <person name="Ball S.G."/>
            <person name="Clark G."/>
            <person name="Dacks J."/>
            <person name="Van Der Giezen M."/>
            <person name="Tsaousis A."/>
            <person name="Roger A."/>
        </authorList>
    </citation>
    <scope>NUCLEOTIDE SEQUENCE [LARGE SCALE GENOMIC DNA]</scope>
    <source>
        <strain evidence="4">ATCC 50177 / NandII</strain>
    </source>
</reference>
<accession>A0A196SM86</accession>
<evidence type="ECO:0000313" key="3">
    <source>
        <dbReference type="EMBL" id="OAO17391.1"/>
    </source>
</evidence>
<proteinExistence type="predicted"/>
<feature type="region of interest" description="Disordered" evidence="1">
    <location>
        <begin position="1"/>
        <end position="53"/>
    </location>
</feature>
<sequence>MNPASAYPTVPVSNPTDAANPVGPSTPVTMTVQPQPINPAYQPQPMDPAAAGQPQNGMYQPQPYVVQANPVYPGAPSGAPSQFVVMPNAANRPMDIDSNLNCLFVWRWIILVLCILDLIFGVSFSILVLVFIICGFVYVCTFSLPLIVIYTIHRYLSTVLCFILAATDTETGSMYLIFGFIAMTIVETFAFVCAVKVNKKYNNNDIRRLSH</sequence>
<gene>
    <name evidence="3" type="ORF">AV274_0908</name>
</gene>
<evidence type="ECO:0000256" key="1">
    <source>
        <dbReference type="SAM" id="MobiDB-lite"/>
    </source>
</evidence>
<keyword evidence="2" id="KW-0472">Membrane</keyword>
<feature type="compositionally biased region" description="Polar residues" evidence="1">
    <location>
        <begin position="26"/>
        <end position="35"/>
    </location>
</feature>
<dbReference type="AlphaFoldDB" id="A0A196SM86"/>
<evidence type="ECO:0000313" key="4">
    <source>
        <dbReference type="Proteomes" id="UP000078348"/>
    </source>
</evidence>
<protein>
    <submittedName>
        <fullName evidence="3">Uncharacterized protein</fullName>
    </submittedName>
</protein>
<dbReference type="Proteomes" id="UP000078348">
    <property type="component" value="Unassembled WGS sequence"/>
</dbReference>